<evidence type="ECO:0000313" key="4">
    <source>
        <dbReference type="Proteomes" id="UP001179181"/>
    </source>
</evidence>
<evidence type="ECO:0000259" key="2">
    <source>
        <dbReference type="Pfam" id="PF01370"/>
    </source>
</evidence>
<feature type="domain" description="NAD-dependent epimerase/dehydratase" evidence="2">
    <location>
        <begin position="6"/>
        <end position="230"/>
    </location>
</feature>
<dbReference type="PANTHER" id="PTHR43000">
    <property type="entry name" value="DTDP-D-GLUCOSE 4,6-DEHYDRATASE-RELATED"/>
    <property type="match status" value="1"/>
</dbReference>
<dbReference type="Pfam" id="PF01370">
    <property type="entry name" value="Epimerase"/>
    <property type="match status" value="1"/>
</dbReference>
<dbReference type="EMBL" id="JAASQJ010000001">
    <property type="protein sequence ID" value="NIJ51574.1"/>
    <property type="molecule type" value="Genomic_DNA"/>
</dbReference>
<dbReference type="InterPro" id="IPR001509">
    <property type="entry name" value="Epimerase_deHydtase"/>
</dbReference>
<accession>A0ABX0UEZ1</accession>
<dbReference type="Proteomes" id="UP001179181">
    <property type="component" value="Unassembled WGS sequence"/>
</dbReference>
<protein>
    <submittedName>
        <fullName evidence="3">Nucleoside-diphosphate-sugar epimerase</fullName>
    </submittedName>
</protein>
<comment type="caution">
    <text evidence="3">The sequence shown here is derived from an EMBL/GenBank/DDBJ whole genome shotgun (WGS) entry which is preliminary data.</text>
</comment>
<evidence type="ECO:0000313" key="3">
    <source>
        <dbReference type="EMBL" id="NIJ51574.1"/>
    </source>
</evidence>
<organism evidence="3 4">
    <name type="scientific">Dyadobacter arcticus</name>
    <dbReference type="NCBI Taxonomy" id="1078754"/>
    <lineage>
        <taxon>Bacteria</taxon>
        <taxon>Pseudomonadati</taxon>
        <taxon>Bacteroidota</taxon>
        <taxon>Cytophagia</taxon>
        <taxon>Cytophagales</taxon>
        <taxon>Spirosomataceae</taxon>
        <taxon>Dyadobacter</taxon>
    </lineage>
</organism>
<reference evidence="3 4" key="1">
    <citation type="submission" date="2020-03" db="EMBL/GenBank/DDBJ databases">
        <title>Genomic Encyclopedia of Type Strains, Phase IV (KMG-IV): sequencing the most valuable type-strain genomes for metagenomic binning, comparative biology and taxonomic classification.</title>
        <authorList>
            <person name="Goeker M."/>
        </authorList>
    </citation>
    <scope>NUCLEOTIDE SEQUENCE [LARGE SCALE GENOMIC DNA]</scope>
    <source>
        <strain evidence="3 4">DSM 102865</strain>
    </source>
</reference>
<keyword evidence="4" id="KW-1185">Reference proteome</keyword>
<gene>
    <name evidence="3" type="ORF">FHS68_000730</name>
</gene>
<comment type="similarity">
    <text evidence="1">Belongs to the NAD(P)-dependent epimerase/dehydratase family.</text>
</comment>
<dbReference type="InterPro" id="IPR036291">
    <property type="entry name" value="NAD(P)-bd_dom_sf"/>
</dbReference>
<dbReference type="RefSeq" id="WP_167267284.1">
    <property type="nucleotide sequence ID" value="NZ_JAASQJ010000001.1"/>
</dbReference>
<dbReference type="Gene3D" id="3.40.50.720">
    <property type="entry name" value="NAD(P)-binding Rossmann-like Domain"/>
    <property type="match status" value="1"/>
</dbReference>
<dbReference type="SUPFAM" id="SSF51735">
    <property type="entry name" value="NAD(P)-binding Rossmann-fold domains"/>
    <property type="match status" value="1"/>
</dbReference>
<name>A0ABX0UEZ1_9BACT</name>
<evidence type="ECO:0000256" key="1">
    <source>
        <dbReference type="ARBA" id="ARBA00007637"/>
    </source>
</evidence>
<sequence>MPNHKIFLTGASGFIGSHLAEFFIGQGFQLMGLKRHTSDLWRCEEFADQITWITEETLEENLLTFKPDIIIHLAWSGISASDRENWHLQFSNLQLIIDLTRIGKLISVKKFVAFGSQAEYGNIEGRVDETIHPIPKNAYAVAKLAAQKTVEIFCEQNDIQWYWLRIYSVFGPKEDKKWFVPMIIDHLLNDLPCNLTRCEQQYDYLYVKDLAKMVLTVINSNDNHSGVYNLSSNQSRSLRSLITEINDIIGSKSVLSFGALPYRQNQSMHIEGNSDLYNHVFGAFTGYDMRASLIETIDYYRGEN</sequence>
<proteinExistence type="inferred from homology"/>